<dbReference type="GO" id="GO:0000978">
    <property type="term" value="F:RNA polymerase II cis-regulatory region sequence-specific DNA binding"/>
    <property type="evidence" value="ECO:0007669"/>
    <property type="project" value="TreeGrafter"/>
</dbReference>
<evidence type="ECO:0000313" key="1">
    <source>
        <dbReference type="EMBL" id="KAI3938557.1"/>
    </source>
</evidence>
<dbReference type="AlphaFoldDB" id="A0AAD4XRS6"/>
<dbReference type="Proteomes" id="UP001202328">
    <property type="component" value="Unassembled WGS sequence"/>
</dbReference>
<proteinExistence type="predicted"/>
<name>A0AAD4XRS6_9MAGN</name>
<accession>A0AAD4XRS6</accession>
<keyword evidence="2" id="KW-1185">Reference proteome</keyword>
<dbReference type="GO" id="GO:0006357">
    <property type="term" value="P:regulation of transcription by RNA polymerase II"/>
    <property type="evidence" value="ECO:0007669"/>
    <property type="project" value="TreeGrafter"/>
</dbReference>
<dbReference type="GO" id="GO:0034605">
    <property type="term" value="P:cellular response to heat"/>
    <property type="evidence" value="ECO:0007669"/>
    <property type="project" value="TreeGrafter"/>
</dbReference>
<comment type="caution">
    <text evidence="1">The sequence shown here is derived from an EMBL/GenBank/DDBJ whole genome shotgun (WGS) entry which is preliminary data.</text>
</comment>
<evidence type="ECO:0000313" key="2">
    <source>
        <dbReference type="Proteomes" id="UP001202328"/>
    </source>
</evidence>
<gene>
    <name evidence="1" type="ORF">MKW98_016062</name>
</gene>
<dbReference type="EMBL" id="JAJJMB010005516">
    <property type="protein sequence ID" value="KAI3938557.1"/>
    <property type="molecule type" value="Genomic_DNA"/>
</dbReference>
<dbReference type="PANTHER" id="PTHR10015">
    <property type="entry name" value="HEAT SHOCK TRANSCRIPTION FACTOR"/>
    <property type="match status" value="1"/>
</dbReference>
<organism evidence="1 2">
    <name type="scientific">Papaver atlanticum</name>
    <dbReference type="NCBI Taxonomy" id="357466"/>
    <lineage>
        <taxon>Eukaryota</taxon>
        <taxon>Viridiplantae</taxon>
        <taxon>Streptophyta</taxon>
        <taxon>Embryophyta</taxon>
        <taxon>Tracheophyta</taxon>
        <taxon>Spermatophyta</taxon>
        <taxon>Magnoliopsida</taxon>
        <taxon>Ranunculales</taxon>
        <taxon>Papaveraceae</taxon>
        <taxon>Papaveroideae</taxon>
        <taxon>Papaver</taxon>
    </lineage>
</organism>
<dbReference type="PANTHER" id="PTHR10015:SF338">
    <property type="entry name" value="HEAT STRESS TRANSCRIPTION FACTOR A-2"/>
    <property type="match status" value="1"/>
</dbReference>
<dbReference type="GO" id="GO:0005634">
    <property type="term" value="C:nucleus"/>
    <property type="evidence" value="ECO:0007669"/>
    <property type="project" value="TreeGrafter"/>
</dbReference>
<reference evidence="1" key="1">
    <citation type="submission" date="2022-04" db="EMBL/GenBank/DDBJ databases">
        <title>A functionally conserved STORR gene fusion in Papaver species that diverged 16.8 million years ago.</title>
        <authorList>
            <person name="Catania T."/>
        </authorList>
    </citation>
    <scope>NUCLEOTIDE SEQUENCE</scope>
    <source>
        <strain evidence="1">S-188037</strain>
    </source>
</reference>
<protein>
    <submittedName>
        <fullName evidence="1">Uncharacterized protein</fullName>
    </submittedName>
</protein>
<dbReference type="GO" id="GO:0003700">
    <property type="term" value="F:DNA-binding transcription factor activity"/>
    <property type="evidence" value="ECO:0007669"/>
    <property type="project" value="TreeGrafter"/>
</dbReference>
<sequence length="234" mass="26294">MQPQGLSACVDLGQYGLEDEIDRLKRDRSVLMSEVVRLRQQQQNSEGEIVVIEKRLQVIENKQRNLMGFLAKALQNSDFVHQLLSRNEQNKELGQGIGTGKKRRLLASTSAEVLHLEGILEDIQVEDYIDHAVKEETLIELDAEPLFSGAANIELSSLIQERDSCLGSFDDLMWEKSLVEDMVSGYEEPEMQVGDLLDCLGDVKVEDLVADPLEWGDELAQELVDHMESLGSKP</sequence>